<dbReference type="Gramene" id="OPUNC07G18810.1">
    <property type="protein sequence ID" value="OPUNC07G18810.1"/>
    <property type="gene ID" value="OPUNC07G18810"/>
</dbReference>
<feature type="region of interest" description="Disordered" evidence="1">
    <location>
        <begin position="49"/>
        <end position="146"/>
    </location>
</feature>
<reference evidence="2" key="2">
    <citation type="submission" date="2018-05" db="EMBL/GenBank/DDBJ databases">
        <title>OpunRS2 (Oryza punctata Reference Sequence Version 2).</title>
        <authorList>
            <person name="Zhang J."/>
            <person name="Kudrna D."/>
            <person name="Lee S."/>
            <person name="Talag J."/>
            <person name="Welchert J."/>
            <person name="Wing R.A."/>
        </authorList>
    </citation>
    <scope>NUCLEOTIDE SEQUENCE [LARGE SCALE GENOMIC DNA]</scope>
</reference>
<evidence type="ECO:0000313" key="3">
    <source>
        <dbReference type="Proteomes" id="UP000026962"/>
    </source>
</evidence>
<protein>
    <submittedName>
        <fullName evidence="2">Uncharacterized protein</fullName>
    </submittedName>
</protein>
<keyword evidence="3" id="KW-1185">Reference proteome</keyword>
<organism evidence="2">
    <name type="scientific">Oryza punctata</name>
    <name type="common">Red rice</name>
    <dbReference type="NCBI Taxonomy" id="4537"/>
    <lineage>
        <taxon>Eukaryota</taxon>
        <taxon>Viridiplantae</taxon>
        <taxon>Streptophyta</taxon>
        <taxon>Embryophyta</taxon>
        <taxon>Tracheophyta</taxon>
        <taxon>Spermatophyta</taxon>
        <taxon>Magnoliopsida</taxon>
        <taxon>Liliopsida</taxon>
        <taxon>Poales</taxon>
        <taxon>Poaceae</taxon>
        <taxon>BOP clade</taxon>
        <taxon>Oryzoideae</taxon>
        <taxon>Oryzeae</taxon>
        <taxon>Oryzinae</taxon>
        <taxon>Oryza</taxon>
    </lineage>
</organism>
<dbReference type="Proteomes" id="UP000026962">
    <property type="component" value="Chromosome 7"/>
</dbReference>
<accession>A0A0E0LMM7</accession>
<sequence length="199" mass="21951">MKMMSMVQIMRKTSVVVLEEEDLHSSAIRRAPSPREVCIRLHLTPTSVAKAEDATRGGKMPPPLPTKRRREVDDDDDASRASKKKHVAEPALRLSGNKTIPLAQASSKKEEALVRCSSAARHPMSKNCSGNQRSRESAPSPSPARLDSLTAQDALSAAIAVARSVLDKRREEAWRELAKMVRTVEFNDPYISPTDVLKT</sequence>
<reference evidence="2" key="1">
    <citation type="submission" date="2015-04" db="UniProtKB">
        <authorList>
            <consortium name="EnsemblPlants"/>
        </authorList>
    </citation>
    <scope>IDENTIFICATION</scope>
</reference>
<evidence type="ECO:0000256" key="1">
    <source>
        <dbReference type="SAM" id="MobiDB-lite"/>
    </source>
</evidence>
<dbReference type="AlphaFoldDB" id="A0A0E0LMM7"/>
<dbReference type="OMA" id="MVPTVEF"/>
<evidence type="ECO:0000313" key="2">
    <source>
        <dbReference type="EnsemblPlants" id="OPUNC07G18810.1"/>
    </source>
</evidence>
<name>A0A0E0LMM7_ORYPU</name>
<proteinExistence type="predicted"/>
<dbReference type="EnsemblPlants" id="OPUNC07G18810.1">
    <property type="protein sequence ID" value="OPUNC07G18810.1"/>
    <property type="gene ID" value="OPUNC07G18810"/>
</dbReference>
<dbReference type="STRING" id="4537.A0A0E0LMM7"/>
<dbReference type="HOGENOM" id="CLU_1257813_0_0_1"/>